<dbReference type="InterPro" id="IPR005754">
    <property type="entry name" value="Sortase"/>
</dbReference>
<dbReference type="InterPro" id="IPR041999">
    <property type="entry name" value="Sortase_D_1"/>
</dbReference>
<dbReference type="NCBIfam" id="TIGR01076">
    <property type="entry name" value="sortase_fam"/>
    <property type="match status" value="1"/>
</dbReference>
<dbReference type="STRING" id="1130080.SAMN04488113_12015"/>
<dbReference type="CDD" id="cd05828">
    <property type="entry name" value="Sortase_D_1"/>
    <property type="match status" value="1"/>
</dbReference>
<gene>
    <name evidence="5" type="ORF">SAMN04488113_12015</name>
</gene>
<evidence type="ECO:0000256" key="3">
    <source>
        <dbReference type="SAM" id="Coils"/>
    </source>
</evidence>
<organism evidence="5 6">
    <name type="scientific">Alkalibacterium gilvum</name>
    <dbReference type="NCBI Taxonomy" id="1130080"/>
    <lineage>
        <taxon>Bacteria</taxon>
        <taxon>Bacillati</taxon>
        <taxon>Bacillota</taxon>
        <taxon>Bacilli</taxon>
        <taxon>Lactobacillales</taxon>
        <taxon>Carnobacteriaceae</taxon>
        <taxon>Alkalibacterium</taxon>
    </lineage>
</organism>
<evidence type="ECO:0000313" key="6">
    <source>
        <dbReference type="Proteomes" id="UP000198564"/>
    </source>
</evidence>
<dbReference type="OrthoDB" id="165822at2"/>
<dbReference type="EMBL" id="FNYW01000020">
    <property type="protein sequence ID" value="SEI78644.1"/>
    <property type="molecule type" value="Genomic_DNA"/>
</dbReference>
<feature type="coiled-coil region" evidence="3">
    <location>
        <begin position="27"/>
        <end position="54"/>
    </location>
</feature>
<dbReference type="GO" id="GO:0016787">
    <property type="term" value="F:hydrolase activity"/>
    <property type="evidence" value="ECO:0007669"/>
    <property type="project" value="UniProtKB-KW"/>
</dbReference>
<keyword evidence="4" id="KW-1133">Transmembrane helix</keyword>
<evidence type="ECO:0000256" key="4">
    <source>
        <dbReference type="SAM" id="Phobius"/>
    </source>
</evidence>
<protein>
    <submittedName>
        <fullName evidence="5">Sortase A</fullName>
    </submittedName>
</protein>
<reference evidence="6" key="1">
    <citation type="submission" date="2016-10" db="EMBL/GenBank/DDBJ databases">
        <authorList>
            <person name="Varghese N."/>
            <person name="Submissions S."/>
        </authorList>
    </citation>
    <scope>NUCLEOTIDE SEQUENCE [LARGE SCALE GENOMIC DNA]</scope>
    <source>
        <strain evidence="6">DSM 25751</strain>
    </source>
</reference>
<evidence type="ECO:0000256" key="1">
    <source>
        <dbReference type="ARBA" id="ARBA00022801"/>
    </source>
</evidence>
<dbReference type="RefSeq" id="WP_091634781.1">
    <property type="nucleotide sequence ID" value="NZ_FNYW01000020.1"/>
</dbReference>
<sequence>MKALANVFIIVGLAFLGWFGYSLYDQNQTQSVTIEEAESAIQTLREENSDIELEEEIQNFTPEMYEAFGILHVPKLDRSIGVVEGTDPDALHQGVGHMSSTVLPGQGEQIVFSGHRDTVFKNFVELEIGDTFVVEMPYGDYTYEIKETEIVDADDTTVVGEMGEEVLVVSTCYPFDYLGSAPERFVFYAYPVTE</sequence>
<dbReference type="AlphaFoldDB" id="A0A1H6TKE5"/>
<evidence type="ECO:0000313" key="5">
    <source>
        <dbReference type="EMBL" id="SEI78644.1"/>
    </source>
</evidence>
<accession>A0A1H6TKE5</accession>
<keyword evidence="1" id="KW-0378">Hydrolase</keyword>
<evidence type="ECO:0000256" key="2">
    <source>
        <dbReference type="PIRSR" id="PIRSR605754-1"/>
    </source>
</evidence>
<feature type="active site" description="Acyl-thioester intermediate" evidence="2">
    <location>
        <position position="172"/>
    </location>
</feature>
<keyword evidence="6" id="KW-1185">Reference proteome</keyword>
<dbReference type="Gene3D" id="2.40.260.10">
    <property type="entry name" value="Sortase"/>
    <property type="match status" value="1"/>
</dbReference>
<dbReference type="NCBIfam" id="NF033746">
    <property type="entry name" value="class_D_sortase"/>
    <property type="match status" value="1"/>
</dbReference>
<dbReference type="SUPFAM" id="SSF63817">
    <property type="entry name" value="Sortase"/>
    <property type="match status" value="1"/>
</dbReference>
<proteinExistence type="predicted"/>
<keyword evidence="3" id="KW-0175">Coiled coil</keyword>
<dbReference type="Proteomes" id="UP000198564">
    <property type="component" value="Unassembled WGS sequence"/>
</dbReference>
<dbReference type="InterPro" id="IPR053525">
    <property type="entry name" value="Sortase_D"/>
</dbReference>
<name>A0A1H6TKE5_9LACT</name>
<feature type="transmembrane region" description="Helical" evidence="4">
    <location>
        <begin position="7"/>
        <end position="24"/>
    </location>
</feature>
<keyword evidence="4" id="KW-0812">Transmembrane</keyword>
<feature type="active site" description="Proton donor/acceptor" evidence="2">
    <location>
        <position position="115"/>
    </location>
</feature>
<keyword evidence="4" id="KW-0472">Membrane</keyword>
<dbReference type="Pfam" id="PF04203">
    <property type="entry name" value="Sortase"/>
    <property type="match status" value="1"/>
</dbReference>
<dbReference type="InterPro" id="IPR023365">
    <property type="entry name" value="Sortase_dom-sf"/>
</dbReference>